<dbReference type="EMBL" id="VSRR010017635">
    <property type="protein sequence ID" value="MPC60536.1"/>
    <property type="molecule type" value="Genomic_DNA"/>
</dbReference>
<proteinExistence type="predicted"/>
<comment type="caution">
    <text evidence="1">The sequence shown here is derived from an EMBL/GenBank/DDBJ whole genome shotgun (WGS) entry which is preliminary data.</text>
</comment>
<keyword evidence="2" id="KW-1185">Reference proteome</keyword>
<evidence type="ECO:0000313" key="2">
    <source>
        <dbReference type="Proteomes" id="UP000324222"/>
    </source>
</evidence>
<accession>A0A5B7GSD8</accession>
<reference evidence="1 2" key="1">
    <citation type="submission" date="2019-05" db="EMBL/GenBank/DDBJ databases">
        <title>Another draft genome of Portunus trituberculatus and its Hox gene families provides insights of decapod evolution.</title>
        <authorList>
            <person name="Jeong J.-H."/>
            <person name="Song I."/>
            <person name="Kim S."/>
            <person name="Choi T."/>
            <person name="Kim D."/>
            <person name="Ryu S."/>
            <person name="Kim W."/>
        </authorList>
    </citation>
    <scope>NUCLEOTIDE SEQUENCE [LARGE SCALE GENOMIC DNA]</scope>
    <source>
        <tissue evidence="1">Muscle</tissue>
    </source>
</reference>
<name>A0A5B7GSD8_PORTR</name>
<sequence length="87" mass="9972">MLASQQQGTCQVDHATLQLSHHAFTHHKPEVVAMEPQVTNHQDDHTMVQHPFPARPLLVQRIKVPQRLGDWLTEAKMKYLDDPTNDS</sequence>
<organism evidence="1 2">
    <name type="scientific">Portunus trituberculatus</name>
    <name type="common">Swimming crab</name>
    <name type="synonym">Neptunus trituberculatus</name>
    <dbReference type="NCBI Taxonomy" id="210409"/>
    <lineage>
        <taxon>Eukaryota</taxon>
        <taxon>Metazoa</taxon>
        <taxon>Ecdysozoa</taxon>
        <taxon>Arthropoda</taxon>
        <taxon>Crustacea</taxon>
        <taxon>Multicrustacea</taxon>
        <taxon>Malacostraca</taxon>
        <taxon>Eumalacostraca</taxon>
        <taxon>Eucarida</taxon>
        <taxon>Decapoda</taxon>
        <taxon>Pleocyemata</taxon>
        <taxon>Brachyura</taxon>
        <taxon>Eubrachyura</taxon>
        <taxon>Portunoidea</taxon>
        <taxon>Portunidae</taxon>
        <taxon>Portuninae</taxon>
        <taxon>Portunus</taxon>
    </lineage>
</organism>
<evidence type="ECO:0000313" key="1">
    <source>
        <dbReference type="EMBL" id="MPC60536.1"/>
    </source>
</evidence>
<dbReference type="AlphaFoldDB" id="A0A5B7GSD8"/>
<dbReference type="Proteomes" id="UP000324222">
    <property type="component" value="Unassembled WGS sequence"/>
</dbReference>
<gene>
    <name evidence="1" type="ORF">E2C01_054584</name>
</gene>
<protein>
    <submittedName>
        <fullName evidence="1">Uncharacterized protein</fullName>
    </submittedName>
</protein>